<evidence type="ECO:0000256" key="1">
    <source>
        <dbReference type="SAM" id="MobiDB-lite"/>
    </source>
</evidence>
<evidence type="ECO:0000313" key="3">
    <source>
        <dbReference type="Proteomes" id="UP000299102"/>
    </source>
</evidence>
<keyword evidence="3" id="KW-1185">Reference proteome</keyword>
<reference evidence="2 3" key="1">
    <citation type="journal article" date="2019" name="Commun. Biol.">
        <title>The bagworm genome reveals a unique fibroin gene that provides high tensile strength.</title>
        <authorList>
            <person name="Kono N."/>
            <person name="Nakamura H."/>
            <person name="Ohtoshi R."/>
            <person name="Tomita M."/>
            <person name="Numata K."/>
            <person name="Arakawa K."/>
        </authorList>
    </citation>
    <scope>NUCLEOTIDE SEQUENCE [LARGE SCALE GENOMIC DNA]</scope>
</reference>
<feature type="compositionally biased region" description="Polar residues" evidence="1">
    <location>
        <begin position="36"/>
        <end position="52"/>
    </location>
</feature>
<dbReference type="Proteomes" id="UP000299102">
    <property type="component" value="Unassembled WGS sequence"/>
</dbReference>
<dbReference type="EMBL" id="BGZK01000845">
    <property type="protein sequence ID" value="GBP62622.1"/>
    <property type="molecule type" value="Genomic_DNA"/>
</dbReference>
<dbReference type="OrthoDB" id="423807at2759"/>
<sequence>MTAIKEYPFDLSDLKDQQQQAGATDGRQDDAPATLPTESTTQAQTTPRSNTPDGKRKVSIMANENSKDRENITDSLVPQRSISRPCGFFFSRPWSRYLGSGLLAFLR</sequence>
<protein>
    <submittedName>
        <fullName evidence="2">Uncharacterized protein</fullName>
    </submittedName>
</protein>
<comment type="caution">
    <text evidence="2">The sequence shown here is derived from an EMBL/GenBank/DDBJ whole genome shotgun (WGS) entry which is preliminary data.</text>
</comment>
<feature type="region of interest" description="Disordered" evidence="1">
    <location>
        <begin position="1"/>
        <end position="76"/>
    </location>
</feature>
<dbReference type="AlphaFoldDB" id="A0A4C1XI20"/>
<accession>A0A4C1XI20</accession>
<name>A0A4C1XI20_EUMVA</name>
<gene>
    <name evidence="2" type="ORF">EVAR_46461_1</name>
</gene>
<organism evidence="2 3">
    <name type="scientific">Eumeta variegata</name>
    <name type="common">Bagworm moth</name>
    <name type="synonym">Eumeta japonica</name>
    <dbReference type="NCBI Taxonomy" id="151549"/>
    <lineage>
        <taxon>Eukaryota</taxon>
        <taxon>Metazoa</taxon>
        <taxon>Ecdysozoa</taxon>
        <taxon>Arthropoda</taxon>
        <taxon>Hexapoda</taxon>
        <taxon>Insecta</taxon>
        <taxon>Pterygota</taxon>
        <taxon>Neoptera</taxon>
        <taxon>Endopterygota</taxon>
        <taxon>Lepidoptera</taxon>
        <taxon>Glossata</taxon>
        <taxon>Ditrysia</taxon>
        <taxon>Tineoidea</taxon>
        <taxon>Psychidae</taxon>
        <taxon>Oiketicinae</taxon>
        <taxon>Eumeta</taxon>
    </lineage>
</organism>
<proteinExistence type="predicted"/>
<evidence type="ECO:0000313" key="2">
    <source>
        <dbReference type="EMBL" id="GBP62622.1"/>
    </source>
</evidence>